<keyword evidence="1" id="KW-0812">Transmembrane</keyword>
<organism evidence="2">
    <name type="scientific">Anguilla anguilla</name>
    <name type="common">European freshwater eel</name>
    <name type="synonym">Muraena anguilla</name>
    <dbReference type="NCBI Taxonomy" id="7936"/>
    <lineage>
        <taxon>Eukaryota</taxon>
        <taxon>Metazoa</taxon>
        <taxon>Chordata</taxon>
        <taxon>Craniata</taxon>
        <taxon>Vertebrata</taxon>
        <taxon>Euteleostomi</taxon>
        <taxon>Actinopterygii</taxon>
        <taxon>Neopterygii</taxon>
        <taxon>Teleostei</taxon>
        <taxon>Anguilliformes</taxon>
        <taxon>Anguillidae</taxon>
        <taxon>Anguilla</taxon>
    </lineage>
</organism>
<keyword evidence="1" id="KW-0472">Membrane</keyword>
<reference evidence="2" key="2">
    <citation type="journal article" date="2015" name="Fish Shellfish Immunol.">
        <title>Early steps in the European eel (Anguilla anguilla)-Vibrio vulnificus interaction in the gills: Role of the RtxA13 toxin.</title>
        <authorList>
            <person name="Callol A."/>
            <person name="Pajuelo D."/>
            <person name="Ebbesson L."/>
            <person name="Teles M."/>
            <person name="MacKenzie S."/>
            <person name="Amaro C."/>
        </authorList>
    </citation>
    <scope>NUCLEOTIDE SEQUENCE</scope>
</reference>
<reference evidence="2" key="1">
    <citation type="submission" date="2014-11" db="EMBL/GenBank/DDBJ databases">
        <authorList>
            <person name="Amaro Gonzalez C."/>
        </authorList>
    </citation>
    <scope>NUCLEOTIDE SEQUENCE</scope>
</reference>
<accession>A0A0E9V602</accession>
<keyword evidence="1" id="KW-1133">Transmembrane helix</keyword>
<feature type="transmembrane region" description="Helical" evidence="1">
    <location>
        <begin position="6"/>
        <end position="30"/>
    </location>
</feature>
<evidence type="ECO:0000256" key="1">
    <source>
        <dbReference type="SAM" id="Phobius"/>
    </source>
</evidence>
<protein>
    <submittedName>
        <fullName evidence="2">Uncharacterized protein</fullName>
    </submittedName>
</protein>
<dbReference type="AlphaFoldDB" id="A0A0E9V602"/>
<evidence type="ECO:0000313" key="2">
    <source>
        <dbReference type="EMBL" id="JAH72865.1"/>
    </source>
</evidence>
<dbReference type="EMBL" id="GBXM01035712">
    <property type="protein sequence ID" value="JAH72865.1"/>
    <property type="molecule type" value="Transcribed_RNA"/>
</dbReference>
<proteinExistence type="predicted"/>
<sequence>MEMHCVWNCGVCIFFTCINGLVAVLSYVAISPRRKLSCKHWT</sequence>
<name>A0A0E9V602_ANGAN</name>